<comment type="caution">
    <text evidence="2">The sequence shown here is derived from an EMBL/GenBank/DDBJ whole genome shotgun (WGS) entry which is preliminary data.</text>
</comment>
<dbReference type="EMBL" id="BSEL01000002">
    <property type="protein sequence ID" value="GLJ66710.1"/>
    <property type="molecule type" value="Genomic_DNA"/>
</dbReference>
<sequence>MVCDFDADGKLDTAQVGSEGYVVFYQTGKKSAPIPLGTSDPAWQVSQTFCGDFDGDGRVDLALSAANPEKPSTIRAYVLSQSESGTWKDPQQWVEMKVDENGRSGEFLAGDWDGDDKTDLLLATSIHPEKETPDAEGASRVLTGVPALSTGKSFETGAVLELTDVMLNEGDRGNTLADQDGMQAASVDVDGDGSDELVKIGLDGWHDTYSFSEGDWEISQSSKTEFKDKGLLTRAASDVNGDHYGDVVALDRDGMVVVYLGGEDGLADGVEWPQLSENETLESECAYGASSPVSSIC</sequence>
<evidence type="ECO:0000313" key="3">
    <source>
        <dbReference type="Proteomes" id="UP001142292"/>
    </source>
</evidence>
<organism evidence="2 3">
    <name type="scientific">Nocardioides luteus</name>
    <dbReference type="NCBI Taxonomy" id="1844"/>
    <lineage>
        <taxon>Bacteria</taxon>
        <taxon>Bacillati</taxon>
        <taxon>Actinomycetota</taxon>
        <taxon>Actinomycetes</taxon>
        <taxon>Propionibacteriales</taxon>
        <taxon>Nocardioidaceae</taxon>
        <taxon>Nocardioides</taxon>
    </lineage>
</organism>
<protein>
    <recommendedName>
        <fullName evidence="4">VCBS repeat-containing protein</fullName>
    </recommendedName>
</protein>
<reference evidence="2" key="2">
    <citation type="submission" date="2023-01" db="EMBL/GenBank/DDBJ databases">
        <authorList>
            <person name="Sun Q."/>
            <person name="Evtushenko L."/>
        </authorList>
    </citation>
    <scope>NUCLEOTIDE SEQUENCE</scope>
    <source>
        <strain evidence="2">VKM Ac-1246</strain>
    </source>
</reference>
<evidence type="ECO:0000256" key="1">
    <source>
        <dbReference type="ARBA" id="ARBA00022729"/>
    </source>
</evidence>
<gene>
    <name evidence="2" type="ORF">GCM10017579_07460</name>
</gene>
<reference evidence="2" key="1">
    <citation type="journal article" date="2014" name="Int. J. Syst. Evol. Microbiol.">
        <title>Complete genome of a new Firmicutes species belonging to the dominant human colonic microbiota ('Ruminococcus bicirculans') reveals two chromosomes and a selective capacity to utilize plant glucans.</title>
        <authorList>
            <consortium name="NISC Comparative Sequencing Program"/>
            <person name="Wegmann U."/>
            <person name="Louis P."/>
            <person name="Goesmann A."/>
            <person name="Henrissat B."/>
            <person name="Duncan S.H."/>
            <person name="Flint H.J."/>
        </authorList>
    </citation>
    <scope>NUCLEOTIDE SEQUENCE</scope>
    <source>
        <strain evidence="2">VKM Ac-1246</strain>
    </source>
</reference>
<keyword evidence="1" id="KW-0732">Signal</keyword>
<dbReference type="InterPro" id="IPR028994">
    <property type="entry name" value="Integrin_alpha_N"/>
</dbReference>
<accession>A0ABQ5SRR2</accession>
<evidence type="ECO:0008006" key="4">
    <source>
        <dbReference type="Google" id="ProtNLM"/>
    </source>
</evidence>
<keyword evidence="3" id="KW-1185">Reference proteome</keyword>
<dbReference type="SUPFAM" id="SSF69318">
    <property type="entry name" value="Integrin alpha N-terminal domain"/>
    <property type="match status" value="1"/>
</dbReference>
<dbReference type="Proteomes" id="UP001142292">
    <property type="component" value="Unassembled WGS sequence"/>
</dbReference>
<dbReference type="Gene3D" id="2.130.10.130">
    <property type="entry name" value="Integrin alpha, N-terminal"/>
    <property type="match status" value="1"/>
</dbReference>
<dbReference type="InterPro" id="IPR013517">
    <property type="entry name" value="FG-GAP"/>
</dbReference>
<evidence type="ECO:0000313" key="2">
    <source>
        <dbReference type="EMBL" id="GLJ66710.1"/>
    </source>
</evidence>
<name>A0ABQ5SRR2_9ACTN</name>
<proteinExistence type="predicted"/>
<dbReference type="Pfam" id="PF13517">
    <property type="entry name" value="FG-GAP_3"/>
    <property type="match status" value="1"/>
</dbReference>